<evidence type="ECO:0000256" key="1">
    <source>
        <dbReference type="ARBA" id="ARBA00022630"/>
    </source>
</evidence>
<evidence type="ECO:0000256" key="4">
    <source>
        <dbReference type="SAM" id="MobiDB-lite"/>
    </source>
</evidence>
<name>A0A8H4N5N7_9PEZI</name>
<comment type="caution">
    <text evidence="6">The sequence shown here is derived from an EMBL/GenBank/DDBJ whole genome shotgun (WGS) entry which is preliminary data.</text>
</comment>
<sequence length="420" mass="46762">MRVLISGAGVAGPALAWWLAKTGARVTVVEKAHALLPHGQNIDVNGSALKVMKKMGLLNELRRYNTTEKGTQFIDPKGRPFAPFPVKEGASASMTAEFEILRGDLSLVLYEATKELPDVKYLFGTTITKVLSNDNDSVKVELSNGEVQEYSLLVAADGQWSRIRKQCFPPESVTVVDKNMYGIYWTIPRLPNDNDLWNIFVALGSRLLSVRPDPHGTARVCCSRMPCDDAQKKAWEEASRNDRQTQEDLMRREFGDAGWQAQRFLDAMDQAPDFYFQAIQQIKLSKWSNNRVICLGDAAYAPTPLTGAGASLAILGAYVLSGELSKLGNGEHPSKALDAYETAFRPFVEETQRIPSIFPGLVHPETAWKRWLLQTFVSAISKIVSIPWVVNRFGQNADEEDFPLPQYSRFEDEGSKPTTS</sequence>
<keyword evidence="3" id="KW-0560">Oxidoreductase</keyword>
<keyword evidence="2" id="KW-0274">FAD</keyword>
<protein>
    <recommendedName>
        <fullName evidence="5">FAD-binding domain-containing protein</fullName>
    </recommendedName>
</protein>
<dbReference type="AlphaFoldDB" id="A0A8H4N5N7"/>
<gene>
    <name evidence="6" type="ORF">GTA08_BOTSDO03718</name>
</gene>
<dbReference type="SUPFAM" id="SSF51905">
    <property type="entry name" value="FAD/NAD(P)-binding domain"/>
    <property type="match status" value="1"/>
</dbReference>
<dbReference type="PANTHER" id="PTHR46865">
    <property type="entry name" value="OXIDOREDUCTASE-RELATED"/>
    <property type="match status" value="1"/>
</dbReference>
<evidence type="ECO:0000256" key="2">
    <source>
        <dbReference type="ARBA" id="ARBA00022827"/>
    </source>
</evidence>
<dbReference type="Gene3D" id="3.50.50.60">
    <property type="entry name" value="FAD/NAD(P)-binding domain"/>
    <property type="match status" value="1"/>
</dbReference>
<feature type="region of interest" description="Disordered" evidence="4">
    <location>
        <begin position="401"/>
        <end position="420"/>
    </location>
</feature>
<evidence type="ECO:0000259" key="5">
    <source>
        <dbReference type="Pfam" id="PF01494"/>
    </source>
</evidence>
<evidence type="ECO:0000313" key="7">
    <source>
        <dbReference type="Proteomes" id="UP000572817"/>
    </source>
</evidence>
<accession>A0A8H4N5N7</accession>
<dbReference type="InterPro" id="IPR051704">
    <property type="entry name" value="FAD_aromatic-hydroxylase"/>
</dbReference>
<dbReference type="PANTHER" id="PTHR46865:SF2">
    <property type="entry name" value="MONOOXYGENASE"/>
    <property type="match status" value="1"/>
</dbReference>
<feature type="domain" description="FAD-binding" evidence="5">
    <location>
        <begin position="2"/>
        <end position="351"/>
    </location>
</feature>
<dbReference type="InterPro" id="IPR036188">
    <property type="entry name" value="FAD/NAD-bd_sf"/>
</dbReference>
<proteinExistence type="predicted"/>
<reference evidence="6" key="1">
    <citation type="submission" date="2020-04" db="EMBL/GenBank/DDBJ databases">
        <title>Genome Assembly and Annotation of Botryosphaeria dothidea sdau 11-99, a Latent Pathogen of Apple Fruit Ring Rot in China.</title>
        <authorList>
            <person name="Yu C."/>
            <person name="Diao Y."/>
            <person name="Lu Q."/>
            <person name="Zhao J."/>
            <person name="Cui S."/>
            <person name="Peng C."/>
            <person name="He B."/>
            <person name="Liu H."/>
        </authorList>
    </citation>
    <scope>NUCLEOTIDE SEQUENCE [LARGE SCALE GENOMIC DNA]</scope>
    <source>
        <strain evidence="6">Sdau11-99</strain>
    </source>
</reference>
<dbReference type="GO" id="GO:0071949">
    <property type="term" value="F:FAD binding"/>
    <property type="evidence" value="ECO:0007669"/>
    <property type="project" value="InterPro"/>
</dbReference>
<evidence type="ECO:0000313" key="6">
    <source>
        <dbReference type="EMBL" id="KAF4308158.1"/>
    </source>
</evidence>
<organism evidence="6 7">
    <name type="scientific">Botryosphaeria dothidea</name>
    <dbReference type="NCBI Taxonomy" id="55169"/>
    <lineage>
        <taxon>Eukaryota</taxon>
        <taxon>Fungi</taxon>
        <taxon>Dikarya</taxon>
        <taxon>Ascomycota</taxon>
        <taxon>Pezizomycotina</taxon>
        <taxon>Dothideomycetes</taxon>
        <taxon>Dothideomycetes incertae sedis</taxon>
        <taxon>Botryosphaeriales</taxon>
        <taxon>Botryosphaeriaceae</taxon>
        <taxon>Botryosphaeria</taxon>
    </lineage>
</organism>
<evidence type="ECO:0000256" key="3">
    <source>
        <dbReference type="ARBA" id="ARBA00023002"/>
    </source>
</evidence>
<dbReference type="InterPro" id="IPR002938">
    <property type="entry name" value="FAD-bd"/>
</dbReference>
<dbReference type="PRINTS" id="PR00420">
    <property type="entry name" value="RNGMNOXGNASE"/>
</dbReference>
<dbReference type="OrthoDB" id="655030at2759"/>
<keyword evidence="7" id="KW-1185">Reference proteome</keyword>
<dbReference type="EMBL" id="WWBZ02000022">
    <property type="protein sequence ID" value="KAF4308158.1"/>
    <property type="molecule type" value="Genomic_DNA"/>
</dbReference>
<dbReference type="Proteomes" id="UP000572817">
    <property type="component" value="Unassembled WGS sequence"/>
</dbReference>
<dbReference type="Pfam" id="PF01494">
    <property type="entry name" value="FAD_binding_3"/>
    <property type="match status" value="1"/>
</dbReference>
<keyword evidence="1" id="KW-0285">Flavoprotein</keyword>
<feature type="compositionally biased region" description="Basic and acidic residues" evidence="4">
    <location>
        <begin position="409"/>
        <end position="420"/>
    </location>
</feature>
<dbReference type="GO" id="GO:0016491">
    <property type="term" value="F:oxidoreductase activity"/>
    <property type="evidence" value="ECO:0007669"/>
    <property type="project" value="UniProtKB-KW"/>
</dbReference>